<dbReference type="InterPro" id="IPR028946">
    <property type="entry name" value="Ntox44"/>
</dbReference>
<name>A0A6I3WLM2_9PSED</name>
<comment type="caution">
    <text evidence="2">The sequence shown here is derived from an EMBL/GenBank/DDBJ whole genome shotgun (WGS) entry which is preliminary data.</text>
</comment>
<keyword evidence="3" id="KW-1185">Reference proteome</keyword>
<dbReference type="AlphaFoldDB" id="A0A6I3WLM2"/>
<dbReference type="EMBL" id="WNNK01000022">
    <property type="protein sequence ID" value="MUF07216.1"/>
    <property type="molecule type" value="Genomic_DNA"/>
</dbReference>
<reference evidence="2 3" key="1">
    <citation type="submission" date="2019-11" db="EMBL/GenBank/DDBJ databases">
        <title>Pseudomonas karstica sp. nov. and Pseudomonas spelaei sp. nov. from karst caves.</title>
        <authorList>
            <person name="Zeman M."/>
        </authorList>
    </citation>
    <scope>NUCLEOTIDE SEQUENCE [LARGE SCALE GENOMIC DNA]</scope>
    <source>
        <strain evidence="2 3">CCM 7893</strain>
    </source>
</reference>
<evidence type="ECO:0000313" key="3">
    <source>
        <dbReference type="Proteomes" id="UP000438196"/>
    </source>
</evidence>
<sequence length="116" mass="12584">MIEAKALRESSKLVVGGEEAIVYGVFYTKVRNGGEWDYKQRGPQYEEVGNFNYGATGRAAGIPEQVLLRAAGAAQGIAGTSMEDFGKWWAGSPYGDDKVDQVWIKAGIEFAKAKGF</sequence>
<dbReference type="Pfam" id="PF15607">
    <property type="entry name" value="Ntox44"/>
    <property type="match status" value="1"/>
</dbReference>
<organism evidence="2 3">
    <name type="scientific">Pseudomonas spelaei</name>
    <dbReference type="NCBI Taxonomy" id="1055469"/>
    <lineage>
        <taxon>Bacteria</taxon>
        <taxon>Pseudomonadati</taxon>
        <taxon>Pseudomonadota</taxon>
        <taxon>Gammaproteobacteria</taxon>
        <taxon>Pseudomonadales</taxon>
        <taxon>Pseudomonadaceae</taxon>
        <taxon>Pseudomonas</taxon>
    </lineage>
</organism>
<feature type="domain" description="Bacterial toxin 44" evidence="1">
    <location>
        <begin position="41"/>
        <end position="110"/>
    </location>
</feature>
<dbReference type="Proteomes" id="UP000438196">
    <property type="component" value="Unassembled WGS sequence"/>
</dbReference>
<evidence type="ECO:0000259" key="1">
    <source>
        <dbReference type="Pfam" id="PF15607"/>
    </source>
</evidence>
<dbReference type="OrthoDB" id="6964328at2"/>
<gene>
    <name evidence="2" type="ORF">GNF76_22960</name>
</gene>
<evidence type="ECO:0000313" key="2">
    <source>
        <dbReference type="EMBL" id="MUF07216.1"/>
    </source>
</evidence>
<proteinExistence type="predicted"/>
<accession>A0A6I3WLM2</accession>
<protein>
    <submittedName>
        <fullName evidence="2">Bacteriocin</fullName>
    </submittedName>
</protein>